<dbReference type="AlphaFoldDB" id="A0A0F8Z6M8"/>
<proteinExistence type="predicted"/>
<reference evidence="2" key="1">
    <citation type="journal article" date="2015" name="Nature">
        <title>Complex archaea that bridge the gap between prokaryotes and eukaryotes.</title>
        <authorList>
            <person name="Spang A."/>
            <person name="Saw J.H."/>
            <person name="Jorgensen S.L."/>
            <person name="Zaremba-Niedzwiedzka K."/>
            <person name="Martijn J."/>
            <person name="Lind A.E."/>
            <person name="van Eijk R."/>
            <person name="Schleper C."/>
            <person name="Guy L."/>
            <person name="Ettema T.J."/>
        </authorList>
    </citation>
    <scope>NUCLEOTIDE SEQUENCE</scope>
</reference>
<dbReference type="GO" id="GO:0009253">
    <property type="term" value="P:peptidoglycan catabolic process"/>
    <property type="evidence" value="ECO:0007669"/>
    <property type="project" value="InterPro"/>
</dbReference>
<dbReference type="PANTHER" id="PTHR11022">
    <property type="entry name" value="PEPTIDOGLYCAN RECOGNITION PROTEIN"/>
    <property type="match status" value="1"/>
</dbReference>
<organism evidence="2">
    <name type="scientific">marine sediment metagenome</name>
    <dbReference type="NCBI Taxonomy" id="412755"/>
    <lineage>
        <taxon>unclassified sequences</taxon>
        <taxon>metagenomes</taxon>
        <taxon>ecological metagenomes</taxon>
    </lineage>
</organism>
<dbReference type="InterPro" id="IPR015510">
    <property type="entry name" value="PGRP"/>
</dbReference>
<evidence type="ECO:0000313" key="2">
    <source>
        <dbReference type="EMBL" id="KKK89393.1"/>
    </source>
</evidence>
<comment type="caution">
    <text evidence="2">The sequence shown here is derived from an EMBL/GenBank/DDBJ whole genome shotgun (WGS) entry which is preliminary data.</text>
</comment>
<sequence length="172" mass="20099">MKPEYIILHHSLTKDSKTVSWSAIRRYHMSYKYRGRILTKAKALKMKSEGIRGIASPWKDVGYPFGIELVNNHYEIFMGRMMNETGAHCYQRRMNHRSLGICFIGNFDKEKPPKEQWKLGLKLVRSLMDIFKISKGNVFGHRHFAKYKTCPGKMFDVHKFVGQLNQIEGTTL</sequence>
<dbReference type="InterPro" id="IPR036505">
    <property type="entry name" value="Amidase/PGRP_sf"/>
</dbReference>
<protein>
    <recommendedName>
        <fullName evidence="1">N-acetylmuramoyl-L-alanine amidase domain-containing protein</fullName>
    </recommendedName>
</protein>
<accession>A0A0F8Z6M8</accession>
<dbReference type="InterPro" id="IPR002502">
    <property type="entry name" value="Amidase_domain"/>
</dbReference>
<dbReference type="EMBL" id="LAZR01049551">
    <property type="protein sequence ID" value="KKK89393.1"/>
    <property type="molecule type" value="Genomic_DNA"/>
</dbReference>
<dbReference type="Gene3D" id="3.40.80.10">
    <property type="entry name" value="Peptidoglycan recognition protein-like"/>
    <property type="match status" value="1"/>
</dbReference>
<evidence type="ECO:0000259" key="1">
    <source>
        <dbReference type="Pfam" id="PF01510"/>
    </source>
</evidence>
<feature type="domain" description="N-acetylmuramoyl-L-alanine amidase" evidence="1">
    <location>
        <begin position="2"/>
        <end position="153"/>
    </location>
</feature>
<name>A0A0F8Z6M8_9ZZZZ</name>
<dbReference type="SUPFAM" id="SSF55846">
    <property type="entry name" value="N-acetylmuramoyl-L-alanine amidase-like"/>
    <property type="match status" value="1"/>
</dbReference>
<dbReference type="CDD" id="cd06583">
    <property type="entry name" value="PGRP"/>
    <property type="match status" value="1"/>
</dbReference>
<dbReference type="PANTHER" id="PTHR11022:SF41">
    <property type="entry name" value="PEPTIDOGLYCAN-RECOGNITION PROTEIN LC-RELATED"/>
    <property type="match status" value="1"/>
</dbReference>
<dbReference type="Pfam" id="PF01510">
    <property type="entry name" value="Amidase_2"/>
    <property type="match status" value="1"/>
</dbReference>
<gene>
    <name evidence="2" type="ORF">LCGC14_2733550</name>
</gene>
<dbReference type="GO" id="GO:0008745">
    <property type="term" value="F:N-acetylmuramoyl-L-alanine amidase activity"/>
    <property type="evidence" value="ECO:0007669"/>
    <property type="project" value="InterPro"/>
</dbReference>